<dbReference type="InterPro" id="IPR028081">
    <property type="entry name" value="Leu-bd"/>
</dbReference>
<reference evidence="3" key="1">
    <citation type="submission" date="2018-05" db="EMBL/GenBank/DDBJ databases">
        <authorList>
            <person name="Lanie J.A."/>
            <person name="Ng W.-L."/>
            <person name="Kazmierczak K.M."/>
            <person name="Andrzejewski T.M."/>
            <person name="Davidsen T.M."/>
            <person name="Wayne K.J."/>
            <person name="Tettelin H."/>
            <person name="Glass J.I."/>
            <person name="Rusch D."/>
            <person name="Podicherti R."/>
            <person name="Tsui H.-C.T."/>
            <person name="Winkler M.E."/>
        </authorList>
    </citation>
    <scope>NUCLEOTIDE SEQUENCE</scope>
</reference>
<protein>
    <recommendedName>
        <fullName evidence="2">Leucine-binding protein domain-containing protein</fullName>
    </recommendedName>
</protein>
<sequence length="93" mass="9772">MNKLNKITAGLACLALSAGVMAQGVTDDEVVLGTSTALSGPAALWGVAASRAAQIRFDMANESGGVHGRQIRVVLEDHQYQVPIHVKAMNKLM</sequence>
<proteinExistence type="predicted"/>
<feature type="non-terminal residue" evidence="3">
    <location>
        <position position="1"/>
    </location>
</feature>
<evidence type="ECO:0000256" key="1">
    <source>
        <dbReference type="ARBA" id="ARBA00022729"/>
    </source>
</evidence>
<accession>A0A382DWW7</accession>
<evidence type="ECO:0000313" key="3">
    <source>
        <dbReference type="EMBL" id="SVB42384.1"/>
    </source>
</evidence>
<evidence type="ECO:0000259" key="2">
    <source>
        <dbReference type="Pfam" id="PF13458"/>
    </source>
</evidence>
<dbReference type="PANTHER" id="PTHR47235:SF1">
    <property type="entry name" value="BLR6548 PROTEIN"/>
    <property type="match status" value="1"/>
</dbReference>
<organism evidence="3">
    <name type="scientific">marine metagenome</name>
    <dbReference type="NCBI Taxonomy" id="408172"/>
    <lineage>
        <taxon>unclassified sequences</taxon>
        <taxon>metagenomes</taxon>
        <taxon>ecological metagenomes</taxon>
    </lineage>
</organism>
<dbReference type="SUPFAM" id="SSF53822">
    <property type="entry name" value="Periplasmic binding protein-like I"/>
    <property type="match status" value="1"/>
</dbReference>
<dbReference type="InterPro" id="IPR028082">
    <property type="entry name" value="Peripla_BP_I"/>
</dbReference>
<dbReference type="EMBL" id="UINC01041300">
    <property type="protein sequence ID" value="SVB42384.1"/>
    <property type="molecule type" value="Genomic_DNA"/>
</dbReference>
<feature type="domain" description="Leucine-binding protein" evidence="2">
    <location>
        <begin position="30"/>
        <end position="92"/>
    </location>
</feature>
<dbReference type="Pfam" id="PF13458">
    <property type="entry name" value="Peripla_BP_6"/>
    <property type="match status" value="1"/>
</dbReference>
<feature type="non-terminal residue" evidence="3">
    <location>
        <position position="93"/>
    </location>
</feature>
<dbReference type="PANTHER" id="PTHR47235">
    <property type="entry name" value="BLR6548 PROTEIN"/>
    <property type="match status" value="1"/>
</dbReference>
<dbReference type="AlphaFoldDB" id="A0A382DWW7"/>
<dbReference type="Gene3D" id="3.40.50.2300">
    <property type="match status" value="1"/>
</dbReference>
<keyword evidence="1" id="KW-0732">Signal</keyword>
<name>A0A382DWW7_9ZZZZ</name>
<gene>
    <name evidence="3" type="ORF">METZ01_LOCUS195238</name>
</gene>